<dbReference type="SUPFAM" id="SSF55874">
    <property type="entry name" value="ATPase domain of HSP90 chaperone/DNA topoisomerase II/histidine kinase"/>
    <property type="match status" value="1"/>
</dbReference>
<evidence type="ECO:0000313" key="17">
    <source>
        <dbReference type="EMBL" id="MDG0810008.1"/>
    </source>
</evidence>
<dbReference type="InterPro" id="IPR003660">
    <property type="entry name" value="HAMP_dom"/>
</dbReference>
<keyword evidence="12" id="KW-0902">Two-component regulatory system</keyword>
<dbReference type="Pfam" id="PF06580">
    <property type="entry name" value="His_kinase"/>
    <property type="match status" value="1"/>
</dbReference>
<comment type="catalytic activity">
    <reaction evidence="1">
        <text>ATP + protein L-histidine = ADP + protein N-phospho-L-histidine.</text>
        <dbReference type="EC" id="2.7.13.3"/>
    </reaction>
</comment>
<dbReference type="EMBL" id="JAPDIA010000003">
    <property type="protein sequence ID" value="MDG0810008.1"/>
    <property type="molecule type" value="Genomic_DNA"/>
</dbReference>
<feature type="domain" description="Histidine kinase" evidence="15">
    <location>
        <begin position="463"/>
        <end position="574"/>
    </location>
</feature>
<protein>
    <recommendedName>
        <fullName evidence="3">histidine kinase</fullName>
        <ecNumber evidence="3">2.7.13.3</ecNumber>
    </recommendedName>
</protein>
<sequence length="587" mass="65217">MDWYRIGSRYKLILLLVIPSTLFVIIVTQIAKANALHFLRDTQNEALAGMAGQVVHLIGIYNNEITYNMLETEEIVKQEGGAGDRLYEAMHTVAKVRADFVRGVVYIGADGAITGYPSSFWGNFSDKEEALIHEQASRSRGVFEWSNTIRSDIGRSGAFGPTSIVTKSVYDDGGRLIGYLAFLVDLSAFLERSAAFAGSYETQTLLYDREDALIDYLGATDLASPPVLFSEEKVQTLSSALAYLDSRGVYHSVASMEANLGWKVVVVGDVEKLESRFEPLSQIAWAILLFGLAGFLCIHIAVSWWFTRPILLLTKGMRTVAKGKLDTKLAVVRRDEFGELANQFNRMTDTVRELISDLQRTEAAKRQSELQALLSQINPHFLYNTLNTIDMMVDFSTKSELHAMIHVLCRLLKYSLDGNEVRTLADELQYTKDYLYIQSVRYEHRFECRVAQAGDDLGRLRVLKLVLQPLVENAVFHGLHALEGRRGSLSVTADSADGVLLLTVADNGVGMTRERLDALRAALEREDGDTSEFGIGVRNVHRRIRLFYGSEYGIVIDSAEGEGTVMTIRLPAGTDARPALKEGTADG</sequence>
<evidence type="ECO:0000256" key="14">
    <source>
        <dbReference type="SAM" id="Phobius"/>
    </source>
</evidence>
<dbReference type="GO" id="GO:0005524">
    <property type="term" value="F:ATP binding"/>
    <property type="evidence" value="ECO:0007669"/>
    <property type="project" value="UniProtKB-KW"/>
</dbReference>
<evidence type="ECO:0000256" key="13">
    <source>
        <dbReference type="ARBA" id="ARBA00023136"/>
    </source>
</evidence>
<dbReference type="AlphaFoldDB" id="A0A9X4KT00"/>
<keyword evidence="13 14" id="KW-0472">Membrane</keyword>
<evidence type="ECO:0000256" key="8">
    <source>
        <dbReference type="ARBA" id="ARBA00022741"/>
    </source>
</evidence>
<evidence type="ECO:0000256" key="5">
    <source>
        <dbReference type="ARBA" id="ARBA00022553"/>
    </source>
</evidence>
<dbReference type="Gene3D" id="6.10.340.10">
    <property type="match status" value="1"/>
</dbReference>
<keyword evidence="9 17" id="KW-0418">Kinase</keyword>
<proteinExistence type="predicted"/>
<dbReference type="InterPro" id="IPR010559">
    <property type="entry name" value="Sig_transdc_His_kin_internal"/>
</dbReference>
<dbReference type="CDD" id="cd06225">
    <property type="entry name" value="HAMP"/>
    <property type="match status" value="1"/>
</dbReference>
<keyword evidence="8" id="KW-0547">Nucleotide-binding</keyword>
<evidence type="ECO:0000256" key="10">
    <source>
        <dbReference type="ARBA" id="ARBA00022840"/>
    </source>
</evidence>
<evidence type="ECO:0000256" key="11">
    <source>
        <dbReference type="ARBA" id="ARBA00022989"/>
    </source>
</evidence>
<feature type="domain" description="HAMP" evidence="16">
    <location>
        <begin position="304"/>
        <end position="356"/>
    </location>
</feature>
<dbReference type="Gene3D" id="3.30.565.10">
    <property type="entry name" value="Histidine kinase-like ATPase, C-terminal domain"/>
    <property type="match status" value="1"/>
</dbReference>
<evidence type="ECO:0000259" key="15">
    <source>
        <dbReference type="PROSITE" id="PS50109"/>
    </source>
</evidence>
<dbReference type="SUPFAM" id="SSF158472">
    <property type="entry name" value="HAMP domain-like"/>
    <property type="match status" value="1"/>
</dbReference>
<keyword evidence="5" id="KW-0597">Phosphoprotein</keyword>
<dbReference type="GO" id="GO:0005886">
    <property type="term" value="C:plasma membrane"/>
    <property type="evidence" value="ECO:0007669"/>
    <property type="project" value="UniProtKB-SubCell"/>
</dbReference>
<comment type="caution">
    <text evidence="17">The sequence shown here is derived from an EMBL/GenBank/DDBJ whole genome shotgun (WGS) entry which is preliminary data.</text>
</comment>
<evidence type="ECO:0000256" key="4">
    <source>
        <dbReference type="ARBA" id="ARBA00022475"/>
    </source>
</evidence>
<gene>
    <name evidence="17" type="ORF">OMP40_12100</name>
</gene>
<evidence type="ECO:0000259" key="16">
    <source>
        <dbReference type="PROSITE" id="PS50885"/>
    </source>
</evidence>
<dbReference type="EC" id="2.7.13.3" evidence="3"/>
<dbReference type="Pfam" id="PF02518">
    <property type="entry name" value="HATPase_c"/>
    <property type="match status" value="1"/>
</dbReference>
<keyword evidence="7 14" id="KW-0812">Transmembrane</keyword>
<dbReference type="PRINTS" id="PR00344">
    <property type="entry name" value="BCTRLSENSOR"/>
</dbReference>
<dbReference type="PANTHER" id="PTHR34220">
    <property type="entry name" value="SENSOR HISTIDINE KINASE YPDA"/>
    <property type="match status" value="1"/>
</dbReference>
<keyword evidence="11 14" id="KW-1133">Transmembrane helix</keyword>
<comment type="subcellular location">
    <subcellularLocation>
        <location evidence="2">Cell membrane</location>
        <topology evidence="2">Multi-pass membrane protein</topology>
    </subcellularLocation>
</comment>
<keyword evidence="6" id="KW-0808">Transferase</keyword>
<reference evidence="17" key="1">
    <citation type="submission" date="2022-10" db="EMBL/GenBank/DDBJ databases">
        <title>Comparative genomic analysis of Cohnella hashimotonis sp. nov., isolated from the International Space Station.</title>
        <authorList>
            <person name="Simpson A."/>
            <person name="Venkateswaran K."/>
        </authorList>
    </citation>
    <scope>NUCLEOTIDE SEQUENCE</scope>
    <source>
        <strain evidence="17">DSM 28161</strain>
    </source>
</reference>
<dbReference type="InterPro" id="IPR004358">
    <property type="entry name" value="Sig_transdc_His_kin-like_C"/>
</dbReference>
<dbReference type="PROSITE" id="PS50109">
    <property type="entry name" value="HIS_KIN"/>
    <property type="match status" value="1"/>
</dbReference>
<feature type="transmembrane region" description="Helical" evidence="14">
    <location>
        <begin position="12"/>
        <end position="31"/>
    </location>
</feature>
<accession>A0A9X4KT00</accession>
<evidence type="ECO:0000313" key="18">
    <source>
        <dbReference type="Proteomes" id="UP001153404"/>
    </source>
</evidence>
<feature type="transmembrane region" description="Helical" evidence="14">
    <location>
        <begin position="283"/>
        <end position="307"/>
    </location>
</feature>
<organism evidence="17 18">
    <name type="scientific">Cohnella rhizosphaerae</name>
    <dbReference type="NCBI Taxonomy" id="1457232"/>
    <lineage>
        <taxon>Bacteria</taxon>
        <taxon>Bacillati</taxon>
        <taxon>Bacillota</taxon>
        <taxon>Bacilli</taxon>
        <taxon>Bacillales</taxon>
        <taxon>Paenibacillaceae</taxon>
        <taxon>Cohnella</taxon>
    </lineage>
</organism>
<dbReference type="InterPro" id="IPR003594">
    <property type="entry name" value="HATPase_dom"/>
</dbReference>
<dbReference type="SMART" id="SM00304">
    <property type="entry name" value="HAMP"/>
    <property type="match status" value="1"/>
</dbReference>
<dbReference type="InterPro" id="IPR036890">
    <property type="entry name" value="HATPase_C_sf"/>
</dbReference>
<dbReference type="RefSeq" id="WP_277531618.1">
    <property type="nucleotide sequence ID" value="NZ_JAPDIA010000003.1"/>
</dbReference>
<keyword evidence="10" id="KW-0067">ATP-binding</keyword>
<dbReference type="SMART" id="SM00387">
    <property type="entry name" value="HATPase_c"/>
    <property type="match status" value="1"/>
</dbReference>
<dbReference type="GO" id="GO:0000155">
    <property type="term" value="F:phosphorelay sensor kinase activity"/>
    <property type="evidence" value="ECO:0007669"/>
    <property type="project" value="InterPro"/>
</dbReference>
<evidence type="ECO:0000256" key="2">
    <source>
        <dbReference type="ARBA" id="ARBA00004651"/>
    </source>
</evidence>
<name>A0A9X4KT00_9BACL</name>
<dbReference type="Proteomes" id="UP001153404">
    <property type="component" value="Unassembled WGS sequence"/>
</dbReference>
<dbReference type="InterPro" id="IPR050640">
    <property type="entry name" value="Bact_2-comp_sensor_kinase"/>
</dbReference>
<keyword evidence="4" id="KW-1003">Cell membrane</keyword>
<dbReference type="PROSITE" id="PS50885">
    <property type="entry name" value="HAMP"/>
    <property type="match status" value="1"/>
</dbReference>
<dbReference type="PANTHER" id="PTHR34220:SF11">
    <property type="entry name" value="SENSOR PROTEIN KINASE HPTS"/>
    <property type="match status" value="1"/>
</dbReference>
<evidence type="ECO:0000256" key="12">
    <source>
        <dbReference type="ARBA" id="ARBA00023012"/>
    </source>
</evidence>
<evidence type="ECO:0000256" key="9">
    <source>
        <dbReference type="ARBA" id="ARBA00022777"/>
    </source>
</evidence>
<evidence type="ECO:0000256" key="3">
    <source>
        <dbReference type="ARBA" id="ARBA00012438"/>
    </source>
</evidence>
<evidence type="ECO:0000256" key="7">
    <source>
        <dbReference type="ARBA" id="ARBA00022692"/>
    </source>
</evidence>
<dbReference type="InterPro" id="IPR005467">
    <property type="entry name" value="His_kinase_dom"/>
</dbReference>
<dbReference type="Pfam" id="PF00672">
    <property type="entry name" value="HAMP"/>
    <property type="match status" value="1"/>
</dbReference>
<evidence type="ECO:0000256" key="1">
    <source>
        <dbReference type="ARBA" id="ARBA00000085"/>
    </source>
</evidence>
<keyword evidence="18" id="KW-1185">Reference proteome</keyword>
<evidence type="ECO:0000256" key="6">
    <source>
        <dbReference type="ARBA" id="ARBA00022679"/>
    </source>
</evidence>